<evidence type="ECO:0000313" key="4">
    <source>
        <dbReference type="Proteomes" id="UP000030765"/>
    </source>
</evidence>
<evidence type="ECO:0000313" key="2">
    <source>
        <dbReference type="EMBL" id="KFB34845.1"/>
    </source>
</evidence>
<dbReference type="AlphaFoldDB" id="A0A084VA51"/>
<evidence type="ECO:0000313" key="3">
    <source>
        <dbReference type="EnsemblMetazoa" id="ASIC000382-PA"/>
    </source>
</evidence>
<evidence type="ECO:0000256" key="1">
    <source>
        <dbReference type="SAM" id="SignalP"/>
    </source>
</evidence>
<name>A0A084VA51_ANOSI</name>
<proteinExistence type="predicted"/>
<protein>
    <submittedName>
        <fullName evidence="2 3">Uncharacterized protein</fullName>
    </submittedName>
</protein>
<reference evidence="3" key="2">
    <citation type="submission" date="2020-05" db="UniProtKB">
        <authorList>
            <consortium name="EnsemblMetazoa"/>
        </authorList>
    </citation>
    <scope>IDENTIFICATION</scope>
</reference>
<feature type="signal peptide" evidence="1">
    <location>
        <begin position="1"/>
        <end position="23"/>
    </location>
</feature>
<dbReference type="EMBL" id="KE524008">
    <property type="protein sequence ID" value="KFB34845.1"/>
    <property type="molecule type" value="Genomic_DNA"/>
</dbReference>
<reference evidence="2 4" key="1">
    <citation type="journal article" date="2014" name="BMC Genomics">
        <title>Genome sequence of Anopheles sinensis provides insight into genetics basis of mosquito competence for malaria parasites.</title>
        <authorList>
            <person name="Zhou D."/>
            <person name="Zhang D."/>
            <person name="Ding G."/>
            <person name="Shi L."/>
            <person name="Hou Q."/>
            <person name="Ye Y."/>
            <person name="Xu Y."/>
            <person name="Zhou H."/>
            <person name="Xiong C."/>
            <person name="Li S."/>
            <person name="Yu J."/>
            <person name="Hong S."/>
            <person name="Yu X."/>
            <person name="Zou P."/>
            <person name="Chen C."/>
            <person name="Chang X."/>
            <person name="Wang W."/>
            <person name="Lv Y."/>
            <person name="Sun Y."/>
            <person name="Ma L."/>
            <person name="Shen B."/>
            <person name="Zhu C."/>
        </authorList>
    </citation>
    <scope>NUCLEOTIDE SEQUENCE [LARGE SCALE GENOMIC DNA]</scope>
</reference>
<gene>
    <name evidence="2" type="ORF">ZHAS_00000382</name>
</gene>
<accession>A0A084VA51</accession>
<keyword evidence="4" id="KW-1185">Reference proteome</keyword>
<dbReference type="EMBL" id="ATLV01001836">
    <property type="status" value="NOT_ANNOTATED_CDS"/>
    <property type="molecule type" value="Genomic_DNA"/>
</dbReference>
<dbReference type="Proteomes" id="UP000030765">
    <property type="component" value="Unassembled WGS sequence"/>
</dbReference>
<dbReference type="VEuPathDB" id="VectorBase:ASIC000382"/>
<sequence length="164" mass="19078">MSRYQPCLAFLFCFLVEEDLSMGCNSRKETLPSHRMFLNIYYPRATFHFSHSSNYDLFICRGPIVNIPVFELNLWKSISSCVSSAIKIGLASTVRRECTTERMQDCDQQDTQVERSHDKVWFGLDETEQVPFLLKAVPYHGVHCNIANCDPQNHVYQIYLLDQK</sequence>
<organism evidence="2">
    <name type="scientific">Anopheles sinensis</name>
    <name type="common">Mosquito</name>
    <dbReference type="NCBI Taxonomy" id="74873"/>
    <lineage>
        <taxon>Eukaryota</taxon>
        <taxon>Metazoa</taxon>
        <taxon>Ecdysozoa</taxon>
        <taxon>Arthropoda</taxon>
        <taxon>Hexapoda</taxon>
        <taxon>Insecta</taxon>
        <taxon>Pterygota</taxon>
        <taxon>Neoptera</taxon>
        <taxon>Endopterygota</taxon>
        <taxon>Diptera</taxon>
        <taxon>Nematocera</taxon>
        <taxon>Culicoidea</taxon>
        <taxon>Culicidae</taxon>
        <taxon>Anophelinae</taxon>
        <taxon>Anopheles</taxon>
    </lineage>
</organism>
<keyword evidence="1" id="KW-0732">Signal</keyword>
<feature type="chain" id="PRO_5001783259" evidence="1">
    <location>
        <begin position="24"/>
        <end position="164"/>
    </location>
</feature>
<dbReference type="EnsemblMetazoa" id="ASIC000382-RA">
    <property type="protein sequence ID" value="ASIC000382-PA"/>
    <property type="gene ID" value="ASIC000382"/>
</dbReference>